<evidence type="ECO:0000259" key="1">
    <source>
        <dbReference type="Pfam" id="PF01230"/>
    </source>
</evidence>
<dbReference type="RefSeq" id="WP_153542040.1">
    <property type="nucleotide sequence ID" value="NZ_WEGH01000007.1"/>
</dbReference>
<protein>
    <recommendedName>
        <fullName evidence="1">HIT domain-containing protein</fullName>
    </recommendedName>
</protein>
<proteinExistence type="predicted"/>
<dbReference type="OrthoDB" id="3370914at2"/>
<dbReference type="GO" id="GO:0003824">
    <property type="term" value="F:catalytic activity"/>
    <property type="evidence" value="ECO:0007669"/>
    <property type="project" value="InterPro"/>
</dbReference>
<dbReference type="Proteomes" id="UP000487268">
    <property type="component" value="Unassembled WGS sequence"/>
</dbReference>
<dbReference type="Gene3D" id="3.30.428.10">
    <property type="entry name" value="HIT-like"/>
    <property type="match status" value="1"/>
</dbReference>
<dbReference type="Pfam" id="PF01230">
    <property type="entry name" value="HIT"/>
    <property type="match status" value="1"/>
</dbReference>
<dbReference type="SUPFAM" id="SSF54197">
    <property type="entry name" value="HIT-like"/>
    <property type="match status" value="1"/>
</dbReference>
<accession>A0A7K0C8J5</accession>
<keyword evidence="3" id="KW-1185">Reference proteome</keyword>
<evidence type="ECO:0000313" key="2">
    <source>
        <dbReference type="EMBL" id="MQY09797.1"/>
    </source>
</evidence>
<dbReference type="InterPro" id="IPR036265">
    <property type="entry name" value="HIT-like_sf"/>
</dbReference>
<organism evidence="2 3">
    <name type="scientific">Actinomadura macrotermitis</name>
    <dbReference type="NCBI Taxonomy" id="2585200"/>
    <lineage>
        <taxon>Bacteria</taxon>
        <taxon>Bacillati</taxon>
        <taxon>Actinomycetota</taxon>
        <taxon>Actinomycetes</taxon>
        <taxon>Streptosporangiales</taxon>
        <taxon>Thermomonosporaceae</taxon>
        <taxon>Actinomadura</taxon>
    </lineage>
</organism>
<reference evidence="2 3" key="1">
    <citation type="submission" date="2019-10" db="EMBL/GenBank/DDBJ databases">
        <title>Actinomadura rubteroloni sp. nov. and Actinomadura macrotermitis sp. nov., isolated from the gut of fungus growing-termite Macrotermes natalensis.</title>
        <authorList>
            <person name="Benndorf R."/>
            <person name="Martin K."/>
            <person name="Kuefner M."/>
            <person name="De Beer W."/>
            <person name="Kaster A.-K."/>
            <person name="Vollmers J."/>
            <person name="Poulsen M."/>
            <person name="Beemelmanns C."/>
        </authorList>
    </citation>
    <scope>NUCLEOTIDE SEQUENCE [LARGE SCALE GENOMIC DNA]</scope>
    <source>
        <strain evidence="2 3">RB68</strain>
    </source>
</reference>
<feature type="domain" description="HIT" evidence="1">
    <location>
        <begin position="25"/>
        <end position="117"/>
    </location>
</feature>
<dbReference type="AlphaFoldDB" id="A0A7K0C8J5"/>
<name>A0A7K0C8J5_9ACTN</name>
<comment type="caution">
    <text evidence="2">The sequence shown here is derived from an EMBL/GenBank/DDBJ whole genome shotgun (WGS) entry which is preliminary data.</text>
</comment>
<sequence>MRDCVFCPPLRYRLNAVADLPGADAVLAADDEFLLMPDLAPLADGHLLLVTERHHRCAGAFDDELWARARAWRDRIAGLYQAAYGAADLTLFEHGPAGPQSGGACVDHAHWHFLPGTAGMRPLVEGRGLPGEPASPAALRARLRAGRSYLLVEEDGAATVHPGDGVPGQFLRWAAATALGDGHAWRWQETFGLPRGRARFRRTLDQLAACADSHQ</sequence>
<evidence type="ECO:0000313" key="3">
    <source>
        <dbReference type="Proteomes" id="UP000487268"/>
    </source>
</evidence>
<gene>
    <name evidence="2" type="ORF">ACRB68_79260</name>
</gene>
<dbReference type="InterPro" id="IPR011146">
    <property type="entry name" value="HIT-like"/>
</dbReference>
<dbReference type="EMBL" id="WEGH01000007">
    <property type="protein sequence ID" value="MQY09797.1"/>
    <property type="molecule type" value="Genomic_DNA"/>
</dbReference>